<dbReference type="OrthoDB" id="3525430at2759"/>
<evidence type="ECO:0000313" key="3">
    <source>
        <dbReference type="EMBL" id="KAF2108916.1"/>
    </source>
</evidence>
<gene>
    <name evidence="3" type="ORF">BDV96DRAFT_255087</name>
</gene>
<dbReference type="Proteomes" id="UP000799770">
    <property type="component" value="Unassembled WGS sequence"/>
</dbReference>
<feature type="transmembrane region" description="Helical" evidence="1">
    <location>
        <begin position="509"/>
        <end position="535"/>
    </location>
</feature>
<feature type="signal peptide" evidence="2">
    <location>
        <begin position="1"/>
        <end position="23"/>
    </location>
</feature>
<reference evidence="3" key="1">
    <citation type="journal article" date="2020" name="Stud. Mycol.">
        <title>101 Dothideomycetes genomes: a test case for predicting lifestyles and emergence of pathogens.</title>
        <authorList>
            <person name="Haridas S."/>
            <person name="Albert R."/>
            <person name="Binder M."/>
            <person name="Bloem J."/>
            <person name="Labutti K."/>
            <person name="Salamov A."/>
            <person name="Andreopoulos B."/>
            <person name="Baker S."/>
            <person name="Barry K."/>
            <person name="Bills G."/>
            <person name="Bluhm B."/>
            <person name="Cannon C."/>
            <person name="Castanera R."/>
            <person name="Culley D."/>
            <person name="Daum C."/>
            <person name="Ezra D."/>
            <person name="Gonzalez J."/>
            <person name="Henrissat B."/>
            <person name="Kuo A."/>
            <person name="Liang C."/>
            <person name="Lipzen A."/>
            <person name="Lutzoni F."/>
            <person name="Magnuson J."/>
            <person name="Mondo S."/>
            <person name="Nolan M."/>
            <person name="Ohm R."/>
            <person name="Pangilinan J."/>
            <person name="Park H.-J."/>
            <person name="Ramirez L."/>
            <person name="Alfaro M."/>
            <person name="Sun H."/>
            <person name="Tritt A."/>
            <person name="Yoshinaga Y."/>
            <person name="Zwiers L.-H."/>
            <person name="Turgeon B."/>
            <person name="Goodwin S."/>
            <person name="Spatafora J."/>
            <person name="Crous P."/>
            <person name="Grigoriev I."/>
        </authorList>
    </citation>
    <scope>NUCLEOTIDE SEQUENCE</scope>
    <source>
        <strain evidence="3">CBS 627.86</strain>
    </source>
</reference>
<feature type="transmembrane region" description="Helical" evidence="1">
    <location>
        <begin position="740"/>
        <end position="759"/>
    </location>
</feature>
<protein>
    <submittedName>
        <fullName evidence="3">Uncharacterized protein</fullName>
    </submittedName>
</protein>
<accession>A0A6A5YP50</accession>
<proteinExistence type="predicted"/>
<keyword evidence="1" id="KW-1133">Transmembrane helix</keyword>
<name>A0A6A5YP50_9PLEO</name>
<feature type="transmembrane region" description="Helical" evidence="1">
    <location>
        <begin position="705"/>
        <end position="728"/>
    </location>
</feature>
<keyword evidence="2" id="KW-0732">Signal</keyword>
<keyword evidence="1" id="KW-0472">Membrane</keyword>
<feature type="transmembrane region" description="Helical" evidence="1">
    <location>
        <begin position="477"/>
        <end position="497"/>
    </location>
</feature>
<feature type="chain" id="PRO_5025649637" evidence="2">
    <location>
        <begin position="24"/>
        <end position="761"/>
    </location>
</feature>
<evidence type="ECO:0000256" key="1">
    <source>
        <dbReference type="SAM" id="Phobius"/>
    </source>
</evidence>
<evidence type="ECO:0000256" key="2">
    <source>
        <dbReference type="SAM" id="SignalP"/>
    </source>
</evidence>
<feature type="transmembrane region" description="Helical" evidence="1">
    <location>
        <begin position="589"/>
        <end position="613"/>
    </location>
</feature>
<evidence type="ECO:0000313" key="4">
    <source>
        <dbReference type="Proteomes" id="UP000799770"/>
    </source>
</evidence>
<organism evidence="3 4">
    <name type="scientific">Lophiotrema nucula</name>
    <dbReference type="NCBI Taxonomy" id="690887"/>
    <lineage>
        <taxon>Eukaryota</taxon>
        <taxon>Fungi</taxon>
        <taxon>Dikarya</taxon>
        <taxon>Ascomycota</taxon>
        <taxon>Pezizomycotina</taxon>
        <taxon>Dothideomycetes</taxon>
        <taxon>Pleosporomycetidae</taxon>
        <taxon>Pleosporales</taxon>
        <taxon>Lophiotremataceae</taxon>
        <taxon>Lophiotrema</taxon>
    </lineage>
</organism>
<dbReference type="EMBL" id="ML977345">
    <property type="protein sequence ID" value="KAF2108916.1"/>
    <property type="molecule type" value="Genomic_DNA"/>
</dbReference>
<keyword evidence="4" id="KW-1185">Reference proteome</keyword>
<sequence length="761" mass="84694">MSNMMLLRIWLVLLTVGICRVAAQEPLHPAKVTLNKDDRNLTPLVNRNGWVNPEDLISMPQCIAQQDQSAWLSTMTKCTSKQCTSHFGVICTHHQWLTQLSCLSTGFSSDVVEAYLSYCSRSVLAKAQLFRWIHTITGRTWLVDVGDANELQTLSPASLAKGYASIEVTDKAPRCLTDSASASSMEPFQHVMASCGFTANTGHTGNAARQWEYSETLRSIIALGFETVGYDLTQSRIEYGDYFDKRCFCDAFSPDLNAEPCSGPGLALTRERLWLNATCGPTSLAGDWMDGLKTTSFAYIPTENWRWPNCVTAMPQNVIGLTDQCMTDACELDSSGYCKIKRAVDRACFCRNISYNTCKGSCQIFETRIDYVKWLHDLCGSQQGWHGLPKHWRHLAAPTPLDMIPWRWSIKPTRNSSPTSVDRSKSSKLTQTCASTESKLGSLVLINTGTLLALYLVPRTGTMLPAYGYLQYSRSWFLAGLTIAALHLIANWINAVLIRSTLGYEDIPIFQLVLLWCSMPRFTWLTILMICVQPFKATSSSAVKSCLFAESILQILSAFHMIATVNYGREHNFYSQGMGRLATVSSAQFMYAGALMWLVVIIVALVPLIQAIGGINVSARGARVSVSKSQTSKHATPNSIQELMAQFNERWTWLEEKLVSHWIDKSQDLEETPLTSSEGQAYTVYGTLPVKGPGNQIINRRMVRVSLITIISMIFLWVAQWLFWAGFIGLSLEEFCPPKLGVLTVIWFASSMAVALVAVTP</sequence>
<dbReference type="AlphaFoldDB" id="A0A6A5YP50"/>
<keyword evidence="1" id="KW-0812">Transmembrane</keyword>